<accession>A0ABZ2DJB4</accession>
<dbReference type="EMBL" id="CP129946">
    <property type="protein sequence ID" value="WWA77514.1"/>
    <property type="molecule type" value="Genomic_DNA"/>
</dbReference>
<dbReference type="Proteomes" id="UP001347174">
    <property type="component" value="Chromosome"/>
</dbReference>
<evidence type="ECO:0000313" key="2">
    <source>
        <dbReference type="Proteomes" id="UP001347174"/>
    </source>
</evidence>
<reference evidence="1 2" key="1">
    <citation type="submission" date="2023-07" db="EMBL/GenBank/DDBJ databases">
        <title>Plant endophyte Pseudomonas khavaziana can be used to control wheat stem rot.</title>
        <authorList>
            <person name="Guo S."/>
            <person name="Shen X."/>
        </authorList>
    </citation>
    <scope>NUCLEOTIDE SEQUENCE [LARGE SCALE GENOMIC DNA]</scope>
    <source>
        <strain evidence="1 2">SR9</strain>
    </source>
</reference>
<keyword evidence="2" id="KW-1185">Reference proteome</keyword>
<dbReference type="RefSeq" id="WP_124421672.1">
    <property type="nucleotide sequence ID" value="NZ_CP129946.1"/>
</dbReference>
<organism evidence="1 2">
    <name type="scientific">Pseudomonas khavaziana</name>
    <dbReference type="NCBI Taxonomy" id="2842351"/>
    <lineage>
        <taxon>Bacteria</taxon>
        <taxon>Pseudomonadati</taxon>
        <taxon>Pseudomonadota</taxon>
        <taxon>Gammaproteobacteria</taxon>
        <taxon>Pseudomonadales</taxon>
        <taxon>Pseudomonadaceae</taxon>
        <taxon>Pseudomonas</taxon>
    </lineage>
</organism>
<protein>
    <submittedName>
        <fullName evidence="1">Type III secretion protein</fullName>
    </submittedName>
</protein>
<proteinExistence type="predicted"/>
<sequence>MRQILTKWLRSGDEKVTLSENHDNIVLQRHNHCLLVKVQLHPSPSSSQLQMWMRLGGSSLTYFEGTLSMDTHGTLWLIQCLHKKLEQVPLEHCLEALLNQRDTWRAVISRLSASKNFTPTSLRTIPY</sequence>
<name>A0ABZ2DJB4_9PSED</name>
<evidence type="ECO:0000313" key="1">
    <source>
        <dbReference type="EMBL" id="WWA77514.1"/>
    </source>
</evidence>
<gene>
    <name evidence="1" type="ORF">QYQ93_04540</name>
</gene>